<gene>
    <name evidence="3" type="ORF">D8674_028466</name>
</gene>
<dbReference type="AlphaFoldDB" id="A0A5N5HX77"/>
<feature type="region of interest" description="Disordered" evidence="2">
    <location>
        <begin position="61"/>
        <end position="89"/>
    </location>
</feature>
<comment type="similarity">
    <text evidence="1">Belongs to the LEA type 1 family.</text>
</comment>
<dbReference type="PANTHER" id="PTHR33493">
    <property type="entry name" value="LATE EMBRYOGENESIS ABUNDANT PROTEIN 6-RELATED"/>
    <property type="match status" value="1"/>
</dbReference>
<reference evidence="4" key="2">
    <citation type="submission" date="2019-10" db="EMBL/GenBank/DDBJ databases">
        <title>A de novo genome assembly of a pear dwarfing rootstock.</title>
        <authorList>
            <person name="Wang F."/>
            <person name="Wang J."/>
            <person name="Li S."/>
            <person name="Zhang Y."/>
            <person name="Fang M."/>
            <person name="Ma L."/>
            <person name="Zhao Y."/>
            <person name="Jiang S."/>
        </authorList>
    </citation>
    <scope>NUCLEOTIDE SEQUENCE [LARGE SCALE GENOMIC DNA]</scope>
</reference>
<organism evidence="3 4">
    <name type="scientific">Pyrus ussuriensis x Pyrus communis</name>
    <dbReference type="NCBI Taxonomy" id="2448454"/>
    <lineage>
        <taxon>Eukaryota</taxon>
        <taxon>Viridiplantae</taxon>
        <taxon>Streptophyta</taxon>
        <taxon>Embryophyta</taxon>
        <taxon>Tracheophyta</taxon>
        <taxon>Spermatophyta</taxon>
        <taxon>Magnoliopsida</taxon>
        <taxon>eudicotyledons</taxon>
        <taxon>Gunneridae</taxon>
        <taxon>Pentapetalae</taxon>
        <taxon>rosids</taxon>
        <taxon>fabids</taxon>
        <taxon>Rosales</taxon>
        <taxon>Rosaceae</taxon>
        <taxon>Amygdaloideae</taxon>
        <taxon>Maleae</taxon>
        <taxon>Pyrus</taxon>
    </lineage>
</organism>
<dbReference type="GO" id="GO:0009793">
    <property type="term" value="P:embryo development ending in seed dormancy"/>
    <property type="evidence" value="ECO:0007669"/>
    <property type="project" value="InterPro"/>
</dbReference>
<protein>
    <submittedName>
        <fullName evidence="3">Protein LE25</fullName>
    </submittedName>
</protein>
<keyword evidence="4" id="KW-1185">Reference proteome</keyword>
<dbReference type="InterPro" id="IPR005513">
    <property type="entry name" value="LEA_1"/>
</dbReference>
<name>A0A5N5HX77_9ROSA</name>
<evidence type="ECO:0000256" key="2">
    <source>
        <dbReference type="SAM" id="MobiDB-lite"/>
    </source>
</evidence>
<evidence type="ECO:0000256" key="1">
    <source>
        <dbReference type="ARBA" id="ARBA00010975"/>
    </source>
</evidence>
<dbReference type="EMBL" id="SMOL01000120">
    <property type="protein sequence ID" value="KAB2632219.1"/>
    <property type="molecule type" value="Genomic_DNA"/>
</dbReference>
<sequence length="131" mass="14460">MQSAKEKLSNMASAAKEHVDIYKAKAQEKVVKATAKTDEEREIASQIRRAKEAKAKMEFLEAKTKHSAEKSTASAENKSPTLHGQDDQPVVGVGDLAMAMAMITNPTMRLLCLKPRFRHTHLEVIAPTSFP</sequence>
<comment type="caution">
    <text evidence="3">The sequence shown here is derived from an EMBL/GenBank/DDBJ whole genome shotgun (WGS) entry which is preliminary data.</text>
</comment>
<evidence type="ECO:0000313" key="3">
    <source>
        <dbReference type="EMBL" id="KAB2632219.1"/>
    </source>
</evidence>
<dbReference type="PANTHER" id="PTHR33493:SF6">
    <property type="entry name" value="LATE EMBRYOGENESIS ABUNDANT PROTEIN 6"/>
    <property type="match status" value="1"/>
</dbReference>
<dbReference type="OrthoDB" id="1193703at2759"/>
<dbReference type="Proteomes" id="UP000327157">
    <property type="component" value="Chromosome 6"/>
</dbReference>
<reference evidence="3 4" key="3">
    <citation type="submission" date="2019-11" db="EMBL/GenBank/DDBJ databases">
        <title>A de novo genome assembly of a pear dwarfing rootstock.</title>
        <authorList>
            <person name="Wang F."/>
            <person name="Wang J."/>
            <person name="Li S."/>
            <person name="Zhang Y."/>
            <person name="Fang M."/>
            <person name="Ma L."/>
            <person name="Zhao Y."/>
            <person name="Jiang S."/>
        </authorList>
    </citation>
    <scope>NUCLEOTIDE SEQUENCE [LARGE SCALE GENOMIC DNA]</scope>
    <source>
        <strain evidence="3">S2</strain>
        <tissue evidence="3">Leaf</tissue>
    </source>
</reference>
<dbReference type="Pfam" id="PF03760">
    <property type="entry name" value="LEA_1"/>
    <property type="match status" value="1"/>
</dbReference>
<reference evidence="3 4" key="1">
    <citation type="submission" date="2019-09" db="EMBL/GenBank/DDBJ databases">
        <authorList>
            <person name="Ou C."/>
        </authorList>
    </citation>
    <scope>NUCLEOTIDE SEQUENCE [LARGE SCALE GENOMIC DNA]</scope>
    <source>
        <strain evidence="3">S2</strain>
        <tissue evidence="3">Leaf</tissue>
    </source>
</reference>
<feature type="compositionally biased region" description="Polar residues" evidence="2">
    <location>
        <begin position="70"/>
        <end position="82"/>
    </location>
</feature>
<accession>A0A5N5HX77</accession>
<evidence type="ECO:0000313" key="4">
    <source>
        <dbReference type="Proteomes" id="UP000327157"/>
    </source>
</evidence>
<proteinExistence type="inferred from homology"/>